<dbReference type="PANTHER" id="PTHR30629">
    <property type="entry name" value="PROPHAGE INTEGRASE"/>
    <property type="match status" value="1"/>
</dbReference>
<dbReference type="Gene3D" id="3.30.160.390">
    <property type="entry name" value="Integrase, DNA-binding domain"/>
    <property type="match status" value="1"/>
</dbReference>
<dbReference type="Pfam" id="PF00589">
    <property type="entry name" value="Phage_integrase"/>
    <property type="match status" value="1"/>
</dbReference>
<accession>A0ABR6NF62</accession>
<dbReference type="Pfam" id="PF13356">
    <property type="entry name" value="Arm-DNA-bind_3"/>
    <property type="match status" value="1"/>
</dbReference>
<comment type="similarity">
    <text evidence="1">Belongs to the 'phage' integrase family.</text>
</comment>
<keyword evidence="2" id="KW-0229">DNA integration</keyword>
<dbReference type="Pfam" id="PF22022">
    <property type="entry name" value="Phage_int_M"/>
    <property type="match status" value="1"/>
</dbReference>
<dbReference type="PANTHER" id="PTHR30629:SF2">
    <property type="entry name" value="PROPHAGE INTEGRASE INTS-RELATED"/>
    <property type="match status" value="1"/>
</dbReference>
<organism evidence="7 8">
    <name type="scientific">Sphingobium lignivorans</name>
    <dbReference type="NCBI Taxonomy" id="2735886"/>
    <lineage>
        <taxon>Bacteria</taxon>
        <taxon>Pseudomonadati</taxon>
        <taxon>Pseudomonadota</taxon>
        <taxon>Alphaproteobacteria</taxon>
        <taxon>Sphingomonadales</taxon>
        <taxon>Sphingomonadaceae</taxon>
        <taxon>Sphingobium</taxon>
    </lineage>
</organism>
<dbReference type="SUPFAM" id="SSF56349">
    <property type="entry name" value="DNA breaking-rejoining enzymes"/>
    <property type="match status" value="1"/>
</dbReference>
<evidence type="ECO:0000256" key="5">
    <source>
        <dbReference type="PROSITE-ProRule" id="PRU01248"/>
    </source>
</evidence>
<gene>
    <name evidence="7" type="ORF">HNP60_001891</name>
</gene>
<evidence type="ECO:0000256" key="2">
    <source>
        <dbReference type="ARBA" id="ARBA00022908"/>
    </source>
</evidence>
<dbReference type="Gene3D" id="1.10.150.130">
    <property type="match status" value="1"/>
</dbReference>
<evidence type="ECO:0000313" key="8">
    <source>
        <dbReference type="Proteomes" id="UP001138540"/>
    </source>
</evidence>
<evidence type="ECO:0000256" key="4">
    <source>
        <dbReference type="ARBA" id="ARBA00023172"/>
    </source>
</evidence>
<dbReference type="Gene3D" id="1.10.443.10">
    <property type="entry name" value="Intergrase catalytic core"/>
    <property type="match status" value="1"/>
</dbReference>
<dbReference type="InterPro" id="IPR002104">
    <property type="entry name" value="Integrase_catalytic"/>
</dbReference>
<keyword evidence="3 5" id="KW-0238">DNA-binding</keyword>
<protein>
    <submittedName>
        <fullName evidence="7">Integrase</fullName>
    </submittedName>
</protein>
<reference evidence="7 8" key="1">
    <citation type="submission" date="2020-08" db="EMBL/GenBank/DDBJ databases">
        <title>Exploring microbial biodiversity for novel pathways involved in the catabolism of aromatic compounds derived from lignin.</title>
        <authorList>
            <person name="Elkins J."/>
        </authorList>
    </citation>
    <scope>NUCLEOTIDE SEQUENCE [LARGE SCALE GENOMIC DNA]</scope>
    <source>
        <strain evidence="7 8">B1D3A</strain>
    </source>
</reference>
<keyword evidence="8" id="KW-1185">Reference proteome</keyword>
<dbReference type="InterPro" id="IPR038488">
    <property type="entry name" value="Integrase_DNA-bd_sf"/>
</dbReference>
<keyword evidence="4" id="KW-0233">DNA recombination</keyword>
<dbReference type="InterPro" id="IPR050808">
    <property type="entry name" value="Phage_Integrase"/>
</dbReference>
<dbReference type="InterPro" id="IPR011010">
    <property type="entry name" value="DNA_brk_join_enz"/>
</dbReference>
<name>A0ABR6NF62_9SPHN</name>
<dbReference type="InterPro" id="IPR044068">
    <property type="entry name" value="CB"/>
</dbReference>
<evidence type="ECO:0000259" key="6">
    <source>
        <dbReference type="PROSITE" id="PS51900"/>
    </source>
</evidence>
<dbReference type="InterPro" id="IPR053876">
    <property type="entry name" value="Phage_int_M"/>
</dbReference>
<comment type="caution">
    <text evidence="7">The sequence shown here is derived from an EMBL/GenBank/DDBJ whole genome shotgun (WGS) entry which is preliminary data.</text>
</comment>
<dbReference type="InterPro" id="IPR010998">
    <property type="entry name" value="Integrase_recombinase_N"/>
</dbReference>
<proteinExistence type="inferred from homology"/>
<dbReference type="Proteomes" id="UP001138540">
    <property type="component" value="Unassembled WGS sequence"/>
</dbReference>
<dbReference type="CDD" id="cd00801">
    <property type="entry name" value="INT_P4_C"/>
    <property type="match status" value="1"/>
</dbReference>
<dbReference type="InterPro" id="IPR013762">
    <property type="entry name" value="Integrase-like_cat_sf"/>
</dbReference>
<evidence type="ECO:0000256" key="1">
    <source>
        <dbReference type="ARBA" id="ARBA00008857"/>
    </source>
</evidence>
<evidence type="ECO:0000313" key="7">
    <source>
        <dbReference type="EMBL" id="MBB5985917.1"/>
    </source>
</evidence>
<dbReference type="InterPro" id="IPR025166">
    <property type="entry name" value="Integrase_DNA_bind_dom"/>
</dbReference>
<dbReference type="EMBL" id="JACHKA010000001">
    <property type="protein sequence ID" value="MBB5985917.1"/>
    <property type="molecule type" value="Genomic_DNA"/>
</dbReference>
<dbReference type="PROSITE" id="PS51900">
    <property type="entry name" value="CB"/>
    <property type="match status" value="1"/>
</dbReference>
<evidence type="ECO:0000256" key="3">
    <source>
        <dbReference type="ARBA" id="ARBA00023125"/>
    </source>
</evidence>
<sequence>MLNDAQLRNLKPRESAYRVSDGGGLMIQVEKNGSKLWRIAYRFEKKQKMISGGKYPTVTLAAARAWRDRIKDILARGEDPSLVLKAERDASPVDHSFRAAGERWFEIKTRNWGEKARRRVESRLLGDVYPAIGKKHVADVSPQDVIALLRKVEARGVGETVWRVRSFCHDIFAFAKVEGWCETNPASDIQPALKTKPPAVHRRRIAPKDMGSFLARQRTDEASEMTHLALRLTILTWARTGEVRFASIDEMEGLDGPEPLWRLSAERMKMDREHVVPLSRQAVAIVKRLREMNPHSRMLFSVHYSKSGVISENRMLDVMYRLGLRGKATVHGFRGTASTWANEQMIVAGDPPIEVRKYHEDWVELALAHGEPNKVRGAYNSALHLGARRRLLQDWADWLDEQEELAALVG</sequence>
<feature type="domain" description="Core-binding (CB)" evidence="6">
    <location>
        <begin position="95"/>
        <end position="176"/>
    </location>
</feature>
<dbReference type="RefSeq" id="WP_184152826.1">
    <property type="nucleotide sequence ID" value="NZ_JACHKA010000001.1"/>
</dbReference>